<dbReference type="OrthoDB" id="674604at2759"/>
<dbReference type="SMART" id="SM00028">
    <property type="entry name" value="TPR"/>
    <property type="match status" value="9"/>
</dbReference>
<proteinExistence type="predicted"/>
<organism evidence="6 7">
    <name type="scientific">Pyronema omphalodes (strain CBS 100304)</name>
    <name type="common">Pyronema confluens</name>
    <dbReference type="NCBI Taxonomy" id="1076935"/>
    <lineage>
        <taxon>Eukaryota</taxon>
        <taxon>Fungi</taxon>
        <taxon>Dikarya</taxon>
        <taxon>Ascomycota</taxon>
        <taxon>Pezizomycotina</taxon>
        <taxon>Pezizomycetes</taxon>
        <taxon>Pezizales</taxon>
        <taxon>Pyronemataceae</taxon>
        <taxon>Pyronema</taxon>
    </lineage>
</organism>
<feature type="compositionally biased region" description="Basic residues" evidence="3">
    <location>
        <begin position="42"/>
        <end position="51"/>
    </location>
</feature>
<dbReference type="SUPFAM" id="SSF48452">
    <property type="entry name" value="TPR-like"/>
    <property type="match status" value="2"/>
</dbReference>
<dbReference type="InterPro" id="IPR027417">
    <property type="entry name" value="P-loop_NTPase"/>
</dbReference>
<dbReference type="Pfam" id="PF13374">
    <property type="entry name" value="TPR_10"/>
    <property type="match status" value="1"/>
</dbReference>
<dbReference type="InterPro" id="IPR019734">
    <property type="entry name" value="TPR_rpt"/>
</dbReference>
<feature type="compositionally biased region" description="Polar residues" evidence="3">
    <location>
        <begin position="9"/>
        <end position="34"/>
    </location>
</feature>
<evidence type="ECO:0000259" key="5">
    <source>
        <dbReference type="Pfam" id="PF25000"/>
    </source>
</evidence>
<feature type="domain" description="DUF7779" evidence="5">
    <location>
        <begin position="616"/>
        <end position="698"/>
    </location>
</feature>
<keyword evidence="2" id="KW-0802">TPR repeat</keyword>
<dbReference type="eggNOG" id="KOG1839">
    <property type="taxonomic scope" value="Eukaryota"/>
</dbReference>
<evidence type="ECO:0000256" key="2">
    <source>
        <dbReference type="ARBA" id="ARBA00022803"/>
    </source>
</evidence>
<keyword evidence="1" id="KW-0677">Repeat</keyword>
<dbReference type="PANTHER" id="PTHR45641">
    <property type="entry name" value="TETRATRICOPEPTIDE REPEAT PROTEIN (AFU_ORTHOLOGUE AFUA_6G03870)"/>
    <property type="match status" value="1"/>
</dbReference>
<accession>U4LPB8</accession>
<dbReference type="InterPro" id="IPR029058">
    <property type="entry name" value="AB_hydrolase_fold"/>
</dbReference>
<evidence type="ECO:0000259" key="4">
    <source>
        <dbReference type="Pfam" id="PF00931"/>
    </source>
</evidence>
<dbReference type="eggNOG" id="KOG1840">
    <property type="taxonomic scope" value="Eukaryota"/>
</dbReference>
<dbReference type="InterPro" id="IPR056681">
    <property type="entry name" value="DUF7779"/>
</dbReference>
<dbReference type="InterPro" id="IPR011990">
    <property type="entry name" value="TPR-like_helical_dom_sf"/>
</dbReference>
<dbReference type="GO" id="GO:0043531">
    <property type="term" value="F:ADP binding"/>
    <property type="evidence" value="ECO:0007669"/>
    <property type="project" value="InterPro"/>
</dbReference>
<dbReference type="EMBL" id="HF936056">
    <property type="protein sequence ID" value="CCX33417.1"/>
    <property type="molecule type" value="Genomic_DNA"/>
</dbReference>
<dbReference type="SUPFAM" id="SSF52540">
    <property type="entry name" value="P-loop containing nucleoside triphosphate hydrolases"/>
    <property type="match status" value="1"/>
</dbReference>
<dbReference type="Pfam" id="PF25000">
    <property type="entry name" value="DUF7779"/>
    <property type="match status" value="1"/>
</dbReference>
<name>U4LPB8_PYROM</name>
<dbReference type="SUPFAM" id="SSF53474">
    <property type="entry name" value="alpha/beta-Hydrolases"/>
    <property type="match status" value="1"/>
</dbReference>
<evidence type="ECO:0000256" key="3">
    <source>
        <dbReference type="SAM" id="MobiDB-lite"/>
    </source>
</evidence>
<dbReference type="Pfam" id="PF00931">
    <property type="entry name" value="NB-ARC"/>
    <property type="match status" value="1"/>
</dbReference>
<dbReference type="OMA" id="AWGAEHT"/>
<dbReference type="STRING" id="1076935.U4LPB8"/>
<dbReference type="Pfam" id="PF13424">
    <property type="entry name" value="TPR_12"/>
    <property type="match status" value="4"/>
</dbReference>
<protein>
    <submittedName>
        <fullName evidence="6">Similar to Nephrocystin-3 acc. no. Q6AZT7</fullName>
    </submittedName>
</protein>
<gene>
    <name evidence="6" type="ORF">PCON_01098</name>
</gene>
<dbReference type="Gene3D" id="3.40.50.300">
    <property type="entry name" value="P-loop containing nucleotide triphosphate hydrolases"/>
    <property type="match status" value="1"/>
</dbReference>
<dbReference type="InterPro" id="IPR002182">
    <property type="entry name" value="NB-ARC"/>
</dbReference>
<evidence type="ECO:0000313" key="7">
    <source>
        <dbReference type="Proteomes" id="UP000018144"/>
    </source>
</evidence>
<dbReference type="AlphaFoldDB" id="U4LPB8"/>
<feature type="region of interest" description="Disordered" evidence="3">
    <location>
        <begin position="1"/>
        <end position="57"/>
    </location>
</feature>
<keyword evidence="7" id="KW-1185">Reference proteome</keyword>
<dbReference type="PANTHER" id="PTHR45641:SF19">
    <property type="entry name" value="NEPHROCYSTIN-3"/>
    <property type="match status" value="1"/>
</dbReference>
<dbReference type="PRINTS" id="PR00381">
    <property type="entry name" value="KINESINLIGHT"/>
</dbReference>
<feature type="domain" description="NB-ARC" evidence="4">
    <location>
        <begin position="335"/>
        <end position="491"/>
    </location>
</feature>
<dbReference type="eggNOG" id="KOG2029">
    <property type="taxonomic scope" value="Eukaryota"/>
</dbReference>
<dbReference type="Gene3D" id="1.25.40.10">
    <property type="entry name" value="Tetratricopeptide repeat domain"/>
    <property type="match status" value="3"/>
</dbReference>
<evidence type="ECO:0000256" key="1">
    <source>
        <dbReference type="ARBA" id="ARBA00022737"/>
    </source>
</evidence>
<reference evidence="6 7" key="1">
    <citation type="journal article" date="2013" name="PLoS Genet.">
        <title>The genome and development-dependent transcriptomes of Pyronema confluens: a window into fungal evolution.</title>
        <authorList>
            <person name="Traeger S."/>
            <person name="Altegoer F."/>
            <person name="Freitag M."/>
            <person name="Gabaldon T."/>
            <person name="Kempken F."/>
            <person name="Kumar A."/>
            <person name="Marcet-Houben M."/>
            <person name="Poggeler S."/>
            <person name="Stajich J.E."/>
            <person name="Nowrousian M."/>
        </authorList>
    </citation>
    <scope>NUCLEOTIDE SEQUENCE [LARGE SCALE GENOMIC DNA]</scope>
    <source>
        <strain evidence="7">CBS 100304</strain>
        <tissue evidence="6">Vegetative mycelium</tissue>
    </source>
</reference>
<dbReference type="Gene3D" id="3.40.50.1820">
    <property type="entry name" value="alpha/beta hydrolase"/>
    <property type="match status" value="1"/>
</dbReference>
<sequence>MTLGRASTRRASNASPTQASDKSSVTLVESSWVPQSPAIKQGRNRLSKRERKGSLATDVSETESDLAVFGLKTLYEAQDAKADIVAVHGLNGHPLTTFTVDGSVRRPIIFIGHSLGGLIIKSALILSSSRNERHLPEQKSVKLSTCGILFMGTPHQGGSGVTLGKLAVNIMSLYRYTNQEYLIHLERNSEWLEHQHSLYLPISADFRTVYFYETEKTKLPGGGRLHVVPKDSACLPGTINADTISIYADHRDMVRYRDAADDGFRKVADTIQAMLEKAGHRVTLNWQRNNGTTRRERIHIPSLSYEIPMKLPFQENRHFCGRRRELQKIHTEFKRLNANSSHTNIVVLHGLGGMGKTQIAAQYAYSYRNFYSSIWWINASTTGTVFEDILRLAQDLISHHANMQRQTLKAPDYTGIAVALGLPRGAIDERGVLVDTTNVTGAVQTWLSAGNQRWLVVVDNYDDIQGVKVKEYLPTTLRGNMLITSRARDASHLGQGIEIGKIGIKDGVRILRNSAGRERESFQRGGLQTGVAGATQCGTRWLTGTEQTEAELLVKKLGGLPLALDQAGSYIWSRSISISQYLSRFEKQFAVVTSERPPEAGGQKYRETVFSTWEISFSSLGENAQQLLLLLAFFNNEDIWEGLLLPDVLASQFGIDSVEDAIKEICSLSLAKRKSSTAGIWIHPLVHAWSRERLSPREQEKNAAIAISLIAAAIERDEDNRTPDNWAREESLMPHIQLCVENVCCETRKYLDHLEITTADRGEEASAIPTNLKIVMMRFFLCQWSRPVTPQGSNSEKAPEIIFSNPGPTVIDNINALAWILENHNNFESAVKLYRWVLNREETTLGPEHRQTLGTVHNLARVFREQGEYDEALPLYSRVLLSREKTRGPDHPSTLAVLNNMAVALEKKKEYDAALKLYKKALSCQVRTLGKEHRHTLTTVHNMARVFEHQEQYERALRWYKRCLMGYEKTLGKHHPSTLSTIRDIAEVVTELQMYEEAMTWYQRALVDAEHALGRIHPERLMTLHNMASMFEKQGRYDEALHWYRRALGGREITLGIDHPQTLNTVHNMAVVFEKQQKWLEALDWYRRAVTGRELALGGSHPSTLHSIHSVALVYRRMCKFDEELEWNQKALALEEQTLGWEHPSTSITAHDIGQVHERKERYEDALMWYTKALEGEEALLGWTDPATLCTVHNMARVLEKQGRFDDAMRWYVRALRGRVKTCGEEHSATLDTAGCLARLRIMHRPISKVGSVHITSDSPVNCKELD</sequence>
<dbReference type="Proteomes" id="UP000018144">
    <property type="component" value="Unassembled WGS sequence"/>
</dbReference>
<evidence type="ECO:0000313" key="6">
    <source>
        <dbReference type="EMBL" id="CCX33417.1"/>
    </source>
</evidence>